<proteinExistence type="predicted"/>
<protein>
    <recommendedName>
        <fullName evidence="4">Transporter</fullName>
    </recommendedName>
</protein>
<feature type="transmembrane region" description="Helical" evidence="1">
    <location>
        <begin position="20"/>
        <end position="40"/>
    </location>
</feature>
<name>A0AA37DGI5_9FIRM</name>
<evidence type="ECO:0000313" key="3">
    <source>
        <dbReference type="Proteomes" id="UP000018466"/>
    </source>
</evidence>
<reference evidence="2 3" key="1">
    <citation type="submission" date="2011-10" db="EMBL/GenBank/DDBJ databases">
        <title>The Genome Sequence of Lachnospiraceae bacterium ACC2.</title>
        <authorList>
            <consortium name="The Broad Institute Genome Sequencing Platform"/>
            <person name="Earl A."/>
            <person name="Ward D."/>
            <person name="Feldgarden M."/>
            <person name="Gevers D."/>
            <person name="Sizova M."/>
            <person name="Hazen A."/>
            <person name="Epstein S."/>
            <person name="Young S.K."/>
            <person name="Zeng Q."/>
            <person name="Gargeya S."/>
            <person name="Fitzgerald M."/>
            <person name="Haas B."/>
            <person name="Abouelleil A."/>
            <person name="Alvarado L."/>
            <person name="Arachchi H.M."/>
            <person name="Berlin A."/>
            <person name="Brown A."/>
            <person name="Chapman S.B."/>
            <person name="Chen Z."/>
            <person name="Dunbar C."/>
            <person name="Freedman E."/>
            <person name="Gearin G."/>
            <person name="Goldberg J."/>
            <person name="Griggs A."/>
            <person name="Gujja S."/>
            <person name="Heiman D."/>
            <person name="Howarth C."/>
            <person name="Larson L."/>
            <person name="Lui A."/>
            <person name="MacDonald P.J.P."/>
            <person name="Montmayeur A."/>
            <person name="Murphy C."/>
            <person name="Neiman D."/>
            <person name="Pearson M."/>
            <person name="Priest M."/>
            <person name="Roberts A."/>
            <person name="Saif S."/>
            <person name="Shea T."/>
            <person name="Shenoy N."/>
            <person name="Sisk P."/>
            <person name="Stolte C."/>
            <person name="Sykes S."/>
            <person name="Wortman J."/>
            <person name="Nusbaum C."/>
            <person name="Birren B."/>
        </authorList>
    </citation>
    <scope>NUCLEOTIDE SEQUENCE [LARGE SCALE GENOMIC DNA]</scope>
    <source>
        <strain evidence="2 3">ACC2</strain>
    </source>
</reference>
<feature type="transmembrane region" description="Helical" evidence="1">
    <location>
        <begin position="60"/>
        <end position="78"/>
    </location>
</feature>
<organism evidence="2 3">
    <name type="scientific">Stomatobaculum longum</name>
    <dbReference type="NCBI Taxonomy" id="796942"/>
    <lineage>
        <taxon>Bacteria</taxon>
        <taxon>Bacillati</taxon>
        <taxon>Bacillota</taxon>
        <taxon>Clostridia</taxon>
        <taxon>Lachnospirales</taxon>
        <taxon>Lachnospiraceae</taxon>
        <taxon>Stomatobaculum</taxon>
    </lineage>
</organism>
<dbReference type="GeneID" id="86940534"/>
<dbReference type="AlphaFoldDB" id="A0AA37DGI5"/>
<accession>A0AA37DGI5</accession>
<keyword evidence="1" id="KW-0812">Transmembrane</keyword>
<sequence length="147" mass="17048">MYQRHSKVNHLLHRVQGRFFQAAMWAEIVIAAFIFAAVIFQVVNLRIHLPKDAHSQFVEFIQIVLDILMCLELITMLCRHDMDSIIEVMIFAVTKNLLVSHESSVNMLLGVIALAMLFGIRKYLFLSANEVEAHKQHLDFIQQDRDD</sequence>
<keyword evidence="1" id="KW-0472">Membrane</keyword>
<evidence type="ECO:0000313" key="2">
    <source>
        <dbReference type="EMBL" id="EHO17160.1"/>
    </source>
</evidence>
<keyword evidence="3" id="KW-1185">Reference proteome</keyword>
<evidence type="ECO:0000256" key="1">
    <source>
        <dbReference type="SAM" id="Phobius"/>
    </source>
</evidence>
<gene>
    <name evidence="2" type="ORF">HMPREF9623_00759</name>
</gene>
<dbReference type="Proteomes" id="UP000018466">
    <property type="component" value="Unassembled WGS sequence"/>
</dbReference>
<comment type="caution">
    <text evidence="2">The sequence shown here is derived from an EMBL/GenBank/DDBJ whole genome shotgun (WGS) entry which is preliminary data.</text>
</comment>
<keyword evidence="1" id="KW-1133">Transmembrane helix</keyword>
<feature type="transmembrane region" description="Helical" evidence="1">
    <location>
        <begin position="107"/>
        <end position="126"/>
    </location>
</feature>
<dbReference type="EMBL" id="AGEL01000006">
    <property type="protein sequence ID" value="EHO17160.1"/>
    <property type="molecule type" value="Genomic_DNA"/>
</dbReference>
<dbReference type="RefSeq" id="WP_009532592.1">
    <property type="nucleotide sequence ID" value="NZ_JH590862.1"/>
</dbReference>
<evidence type="ECO:0008006" key="4">
    <source>
        <dbReference type="Google" id="ProtNLM"/>
    </source>
</evidence>